<sequence length="54" mass="6630">MAGEQMKYPYSLAAKFRRFPFHHYFFVSKHGWLLRYWTLGILICLPIYYKIQKA</sequence>
<name>A0A6V7GWC0_9HYME</name>
<reference evidence="2" key="1">
    <citation type="submission" date="2020-07" db="EMBL/GenBank/DDBJ databases">
        <authorList>
            <person name="Nazaruddin N."/>
        </authorList>
    </citation>
    <scope>NUCLEOTIDE SEQUENCE</scope>
</reference>
<gene>
    <name evidence="2" type="ORF">MHI_LOCUS131340</name>
</gene>
<keyword evidence="1" id="KW-0472">Membrane</keyword>
<evidence type="ECO:0000313" key="3">
    <source>
        <dbReference type="Proteomes" id="UP000752696"/>
    </source>
</evidence>
<feature type="non-terminal residue" evidence="2">
    <location>
        <position position="54"/>
    </location>
</feature>
<organism evidence="2 3">
    <name type="scientific">Heterotrigona itama</name>
    <dbReference type="NCBI Taxonomy" id="395501"/>
    <lineage>
        <taxon>Eukaryota</taxon>
        <taxon>Metazoa</taxon>
        <taxon>Ecdysozoa</taxon>
        <taxon>Arthropoda</taxon>
        <taxon>Hexapoda</taxon>
        <taxon>Insecta</taxon>
        <taxon>Pterygota</taxon>
        <taxon>Neoptera</taxon>
        <taxon>Endopterygota</taxon>
        <taxon>Hymenoptera</taxon>
        <taxon>Apocrita</taxon>
        <taxon>Aculeata</taxon>
        <taxon>Apoidea</taxon>
        <taxon>Anthophila</taxon>
        <taxon>Apidae</taxon>
        <taxon>Heterotrigona</taxon>
    </lineage>
</organism>
<comment type="caution">
    <text evidence="2">The sequence shown here is derived from an EMBL/GenBank/DDBJ whole genome shotgun (WGS) entry which is preliminary data.</text>
</comment>
<evidence type="ECO:0000313" key="2">
    <source>
        <dbReference type="EMBL" id="CAD1469525.1"/>
    </source>
</evidence>
<dbReference type="OrthoDB" id="6067390at2759"/>
<feature type="transmembrane region" description="Helical" evidence="1">
    <location>
        <begin position="32"/>
        <end position="49"/>
    </location>
</feature>
<keyword evidence="3" id="KW-1185">Reference proteome</keyword>
<accession>A0A6V7GWC0</accession>
<dbReference type="EMBL" id="CAJDYZ010002542">
    <property type="protein sequence ID" value="CAD1469525.1"/>
    <property type="molecule type" value="Genomic_DNA"/>
</dbReference>
<evidence type="ECO:0000256" key="1">
    <source>
        <dbReference type="SAM" id="Phobius"/>
    </source>
</evidence>
<keyword evidence="1" id="KW-1133">Transmembrane helix</keyword>
<dbReference type="AlphaFoldDB" id="A0A6V7GWC0"/>
<keyword evidence="1" id="KW-0812">Transmembrane</keyword>
<protein>
    <submittedName>
        <fullName evidence="2">Uncharacterized protein</fullName>
    </submittedName>
</protein>
<dbReference type="Proteomes" id="UP000752696">
    <property type="component" value="Unassembled WGS sequence"/>
</dbReference>
<proteinExistence type="predicted"/>